<dbReference type="AlphaFoldDB" id="A0AAV7UCW1"/>
<comment type="caution">
    <text evidence="2">The sequence shown here is derived from an EMBL/GenBank/DDBJ whole genome shotgun (WGS) entry which is preliminary data.</text>
</comment>
<evidence type="ECO:0000256" key="1">
    <source>
        <dbReference type="SAM" id="MobiDB-lite"/>
    </source>
</evidence>
<feature type="compositionally biased region" description="Acidic residues" evidence="1">
    <location>
        <begin position="85"/>
        <end position="99"/>
    </location>
</feature>
<dbReference type="EMBL" id="JANPWB010000005">
    <property type="protein sequence ID" value="KAJ1185829.1"/>
    <property type="molecule type" value="Genomic_DNA"/>
</dbReference>
<sequence length="192" mass="21358">MARNALGLSGTRHRTVSAVHIQGFFPSRLSNTPAQDASDWCCPRGVHKGDDGLPHLRDNENRSTLENPDVRVLAETKREDGLQEGVEEDAEEADSEENAESPGDREEQEDADWRHLNSGGPRGVAEQGRKEESRDALTARNAPGGTWLTKTINSNMPDTLGRLRSRWEADIGELEDINWDAAMMFPTIRSRL</sequence>
<evidence type="ECO:0000313" key="3">
    <source>
        <dbReference type="Proteomes" id="UP001066276"/>
    </source>
</evidence>
<feature type="region of interest" description="Disordered" evidence="1">
    <location>
        <begin position="51"/>
        <end position="147"/>
    </location>
</feature>
<accession>A0AAV7UCW1</accession>
<dbReference type="Proteomes" id="UP001066276">
    <property type="component" value="Chromosome 3_1"/>
</dbReference>
<proteinExistence type="predicted"/>
<feature type="compositionally biased region" description="Basic and acidic residues" evidence="1">
    <location>
        <begin position="127"/>
        <end position="137"/>
    </location>
</feature>
<name>A0AAV7UCW1_PLEWA</name>
<organism evidence="2 3">
    <name type="scientific">Pleurodeles waltl</name>
    <name type="common">Iberian ribbed newt</name>
    <dbReference type="NCBI Taxonomy" id="8319"/>
    <lineage>
        <taxon>Eukaryota</taxon>
        <taxon>Metazoa</taxon>
        <taxon>Chordata</taxon>
        <taxon>Craniata</taxon>
        <taxon>Vertebrata</taxon>
        <taxon>Euteleostomi</taxon>
        <taxon>Amphibia</taxon>
        <taxon>Batrachia</taxon>
        <taxon>Caudata</taxon>
        <taxon>Salamandroidea</taxon>
        <taxon>Salamandridae</taxon>
        <taxon>Pleurodelinae</taxon>
        <taxon>Pleurodeles</taxon>
    </lineage>
</organism>
<reference evidence="2" key="1">
    <citation type="journal article" date="2022" name="bioRxiv">
        <title>Sequencing and chromosome-scale assembly of the giantPleurodeles waltlgenome.</title>
        <authorList>
            <person name="Brown T."/>
            <person name="Elewa A."/>
            <person name="Iarovenko S."/>
            <person name="Subramanian E."/>
            <person name="Araus A.J."/>
            <person name="Petzold A."/>
            <person name="Susuki M."/>
            <person name="Suzuki K.-i.T."/>
            <person name="Hayashi T."/>
            <person name="Toyoda A."/>
            <person name="Oliveira C."/>
            <person name="Osipova E."/>
            <person name="Leigh N.D."/>
            <person name="Simon A."/>
            <person name="Yun M.H."/>
        </authorList>
    </citation>
    <scope>NUCLEOTIDE SEQUENCE</scope>
    <source>
        <strain evidence="2">20211129_DDA</strain>
        <tissue evidence="2">Liver</tissue>
    </source>
</reference>
<feature type="compositionally biased region" description="Basic and acidic residues" evidence="1">
    <location>
        <begin position="51"/>
        <end position="81"/>
    </location>
</feature>
<keyword evidence="3" id="KW-1185">Reference proteome</keyword>
<protein>
    <submittedName>
        <fullName evidence="2">Uncharacterized protein</fullName>
    </submittedName>
</protein>
<evidence type="ECO:0000313" key="2">
    <source>
        <dbReference type="EMBL" id="KAJ1185829.1"/>
    </source>
</evidence>
<gene>
    <name evidence="2" type="ORF">NDU88_002616</name>
</gene>